<dbReference type="PANTHER" id="PTHR30250">
    <property type="entry name" value="PST FAMILY PREDICTED COLANIC ACID TRANSPORTER"/>
    <property type="match status" value="1"/>
</dbReference>
<evidence type="ECO:0000313" key="9">
    <source>
        <dbReference type="Proteomes" id="UP000617628"/>
    </source>
</evidence>
<feature type="transmembrane region" description="Helical" evidence="7">
    <location>
        <begin position="231"/>
        <end position="249"/>
    </location>
</feature>
<proteinExistence type="inferred from homology"/>
<feature type="transmembrane region" description="Helical" evidence="7">
    <location>
        <begin position="147"/>
        <end position="171"/>
    </location>
</feature>
<dbReference type="InterPro" id="IPR050833">
    <property type="entry name" value="Poly_Biosynth_Transport"/>
</dbReference>
<reference evidence="8" key="1">
    <citation type="submission" date="2021-01" db="EMBL/GenBank/DDBJ databases">
        <title>Modified the classification status of verrucomicrobia.</title>
        <authorList>
            <person name="Feng X."/>
        </authorList>
    </citation>
    <scope>NUCLEOTIDE SEQUENCE</scope>
    <source>
        <strain evidence="8">KCTC 13126</strain>
    </source>
</reference>
<dbReference type="GO" id="GO:0005886">
    <property type="term" value="C:plasma membrane"/>
    <property type="evidence" value="ECO:0007669"/>
    <property type="project" value="UniProtKB-SubCell"/>
</dbReference>
<feature type="transmembrane region" description="Helical" evidence="7">
    <location>
        <begin position="447"/>
        <end position="465"/>
    </location>
</feature>
<evidence type="ECO:0000256" key="2">
    <source>
        <dbReference type="ARBA" id="ARBA00007430"/>
    </source>
</evidence>
<keyword evidence="4 7" id="KW-0812">Transmembrane</keyword>
<comment type="subcellular location">
    <subcellularLocation>
        <location evidence="1">Cell membrane</location>
        <topology evidence="1">Multi-pass membrane protein</topology>
    </subcellularLocation>
</comment>
<feature type="transmembrane region" description="Helical" evidence="7">
    <location>
        <begin position="418"/>
        <end position="435"/>
    </location>
</feature>
<dbReference type="Pfam" id="PF13440">
    <property type="entry name" value="Polysacc_synt_3"/>
    <property type="match status" value="1"/>
</dbReference>
<dbReference type="RefSeq" id="WP_200354855.1">
    <property type="nucleotide sequence ID" value="NZ_JAENIL010000010.1"/>
</dbReference>
<dbReference type="AlphaFoldDB" id="A0A934RZE3"/>
<keyword evidence="3" id="KW-1003">Cell membrane</keyword>
<evidence type="ECO:0000256" key="3">
    <source>
        <dbReference type="ARBA" id="ARBA00022475"/>
    </source>
</evidence>
<accession>A0A934RZE3</accession>
<evidence type="ECO:0000256" key="6">
    <source>
        <dbReference type="ARBA" id="ARBA00023136"/>
    </source>
</evidence>
<protein>
    <submittedName>
        <fullName evidence="8">Lipopolysaccharide biosynthesis protein</fullName>
    </submittedName>
</protein>
<organism evidence="8 9">
    <name type="scientific">Pelagicoccus mobilis</name>
    <dbReference type="NCBI Taxonomy" id="415221"/>
    <lineage>
        <taxon>Bacteria</taxon>
        <taxon>Pseudomonadati</taxon>
        <taxon>Verrucomicrobiota</taxon>
        <taxon>Opitutia</taxon>
        <taxon>Puniceicoccales</taxon>
        <taxon>Pelagicoccaceae</taxon>
        <taxon>Pelagicoccus</taxon>
    </lineage>
</organism>
<name>A0A934RZE3_9BACT</name>
<sequence>MSTLSKSATAGVFWSFVDSAGTRAARFVLNVLLARLLLPEQFGLIGAVTIFVSTATMLAESGVGSALVQKQNPRAEEIRALFFVNLLFGVALSLLLCLCSPLVASLYQAPELREMTPWMAFVVFLSSVSFVPAALMERELSFRPLAVASLLAVLLSGGLGLALAFCGYGVWALVWQQVAGTGIRTLMVVALCPDRGRFLRGEVRLKAVKGYMRYSGHMLFAGGLNSIFENAYGLVVGRLFGLDSLGLYFRAKAMYELPSQVLSRVAIRVMFPLHSRLQDDVEALRESVGGALRSLCFVSFPMTIGLIVVAEPLVVLLLTEKWGGMVIFLQLFCLAGALYPFHLVNLNVLKALGRSDLFLRIEIAKKVLSALALSITWMFGIEAIIWGQISVSVLSLFVNAHYAKTLLGYSLSVQFAETLPSGLVSLIMGLSLVLLKGQLDIDHVITVPVLVAAGGTIYIGLAAALRLKAFVELLSSCR</sequence>
<feature type="transmembrane region" description="Helical" evidence="7">
    <location>
        <begin position="80"/>
        <end position="103"/>
    </location>
</feature>
<comment type="caution">
    <text evidence="8">The sequence shown here is derived from an EMBL/GenBank/DDBJ whole genome shotgun (WGS) entry which is preliminary data.</text>
</comment>
<feature type="transmembrane region" description="Helical" evidence="7">
    <location>
        <begin position="43"/>
        <end position="68"/>
    </location>
</feature>
<keyword evidence="9" id="KW-1185">Reference proteome</keyword>
<keyword evidence="6 7" id="KW-0472">Membrane</keyword>
<evidence type="ECO:0000256" key="5">
    <source>
        <dbReference type="ARBA" id="ARBA00022989"/>
    </source>
</evidence>
<feature type="transmembrane region" description="Helical" evidence="7">
    <location>
        <begin position="115"/>
        <end position="135"/>
    </location>
</feature>
<feature type="transmembrane region" description="Helical" evidence="7">
    <location>
        <begin position="370"/>
        <end position="398"/>
    </location>
</feature>
<feature type="transmembrane region" description="Helical" evidence="7">
    <location>
        <begin position="295"/>
        <end position="319"/>
    </location>
</feature>
<evidence type="ECO:0000256" key="4">
    <source>
        <dbReference type="ARBA" id="ARBA00022692"/>
    </source>
</evidence>
<comment type="similarity">
    <text evidence="2">Belongs to the polysaccharide synthase family.</text>
</comment>
<evidence type="ECO:0000256" key="7">
    <source>
        <dbReference type="SAM" id="Phobius"/>
    </source>
</evidence>
<feature type="transmembrane region" description="Helical" evidence="7">
    <location>
        <begin position="325"/>
        <end position="349"/>
    </location>
</feature>
<gene>
    <name evidence="8" type="ORF">JIN87_07155</name>
</gene>
<dbReference type="CDD" id="cd13127">
    <property type="entry name" value="MATE_tuaB_like"/>
    <property type="match status" value="1"/>
</dbReference>
<dbReference type="EMBL" id="JAENIL010000010">
    <property type="protein sequence ID" value="MBK1876639.1"/>
    <property type="molecule type" value="Genomic_DNA"/>
</dbReference>
<evidence type="ECO:0000313" key="8">
    <source>
        <dbReference type="EMBL" id="MBK1876639.1"/>
    </source>
</evidence>
<evidence type="ECO:0000256" key="1">
    <source>
        <dbReference type="ARBA" id="ARBA00004651"/>
    </source>
</evidence>
<keyword evidence="5 7" id="KW-1133">Transmembrane helix</keyword>
<dbReference type="PANTHER" id="PTHR30250:SF10">
    <property type="entry name" value="LIPOPOLYSACCHARIDE BIOSYNTHESIS PROTEIN WZXC"/>
    <property type="match status" value="1"/>
</dbReference>
<dbReference type="Proteomes" id="UP000617628">
    <property type="component" value="Unassembled WGS sequence"/>
</dbReference>